<evidence type="ECO:0000256" key="10">
    <source>
        <dbReference type="ARBA" id="ARBA00023136"/>
    </source>
</evidence>
<dbReference type="RefSeq" id="WP_163681704.1">
    <property type="nucleotide sequence ID" value="NZ_JAAIYP010000042.1"/>
</dbReference>
<evidence type="ECO:0000256" key="8">
    <source>
        <dbReference type="ARBA" id="ARBA00022841"/>
    </source>
</evidence>
<feature type="transmembrane region" description="Helical" evidence="14">
    <location>
        <begin position="362"/>
        <end position="379"/>
    </location>
</feature>
<keyword evidence="7 14" id="KW-0812">Transmembrane</keyword>
<dbReference type="InterPro" id="IPR024194">
    <property type="entry name" value="Ac/AlaTfrase_AlgI/DltB"/>
</dbReference>
<evidence type="ECO:0000256" key="4">
    <source>
        <dbReference type="ARBA" id="ARBA00016084"/>
    </source>
</evidence>
<dbReference type="AlphaFoldDB" id="A0A7C9QVB2"/>
<dbReference type="GO" id="GO:0042121">
    <property type="term" value="P:alginic acid biosynthetic process"/>
    <property type="evidence" value="ECO:0007669"/>
    <property type="project" value="UniProtKB-KW"/>
</dbReference>
<comment type="caution">
    <text evidence="15">The sequence shown here is derived from an EMBL/GenBank/DDBJ whole genome shotgun (WGS) entry which is preliminary data.</text>
</comment>
<evidence type="ECO:0000256" key="9">
    <source>
        <dbReference type="ARBA" id="ARBA00022989"/>
    </source>
</evidence>
<keyword evidence="11 13" id="KW-0012">Acyltransferase</keyword>
<accession>A0A7C9QVB2</accession>
<evidence type="ECO:0000313" key="16">
    <source>
        <dbReference type="Proteomes" id="UP000480684"/>
    </source>
</evidence>
<keyword evidence="9 14" id="KW-1133">Transmembrane helix</keyword>
<keyword evidence="6 13" id="KW-0808">Transferase</keyword>
<evidence type="ECO:0000256" key="12">
    <source>
        <dbReference type="ARBA" id="ARBA00031030"/>
    </source>
</evidence>
<keyword evidence="16" id="KW-1185">Reference proteome</keyword>
<comment type="pathway">
    <text evidence="2">Glycan biosynthesis; alginate biosynthesis.</text>
</comment>
<evidence type="ECO:0000256" key="2">
    <source>
        <dbReference type="ARBA" id="ARBA00005182"/>
    </source>
</evidence>
<evidence type="ECO:0000256" key="7">
    <source>
        <dbReference type="ARBA" id="ARBA00022692"/>
    </source>
</evidence>
<dbReference type="InterPro" id="IPR028362">
    <property type="entry name" value="AlgI"/>
</dbReference>
<sequence length="470" mass="52139">MNFDSLQYLGLLGVTLVTIRLLPNDRWRHLMLLLCSYGFYAAWDWRLLGLVLLVTAISFVGGMVVERHRAAGRGAGALAVIVALLLVPLALFKYFDFFAASLAQFAMRLGWHVDAFTLGLLLPIGISFYTFHAISYVADIHAGRLSAEQSAIRYGLYICFFPQLIAGPIVRSTDFLPQLHRPWQAPNSAEITRYLLRFLWGMTKKVLIADRLAAVIVDPAFANPATIDALTATLAAVAFTLMIYADFSGYSDMAIASAGLLGYRFKENFNAPYLATSVREFWRRWHISLSSWIRDYVYIAMGGNRSPGRVRPIVNLAVSMFLCGLWHGAAWTYVLWGLWHGLALGIERLAGKREPASLPGRLAGWLATMAVVVVGWIVFRARDLEQAGQFLGAFIDPLRPHAPFQFALWAVLGLAGLVLAVEHLVVERQATKPVNRPMAVRLGAACTLAVILLFLGSPNIGGRNFIYFQF</sequence>
<proteinExistence type="inferred from homology"/>
<feature type="transmembrane region" description="Helical" evidence="14">
    <location>
        <begin position="438"/>
        <end position="457"/>
    </location>
</feature>
<feature type="transmembrane region" description="Helical" evidence="14">
    <location>
        <begin position="406"/>
        <end position="426"/>
    </location>
</feature>
<evidence type="ECO:0000256" key="13">
    <source>
        <dbReference type="PIRNR" id="PIRNR016636"/>
    </source>
</evidence>
<dbReference type="InterPro" id="IPR004299">
    <property type="entry name" value="MBOAT_fam"/>
</dbReference>
<gene>
    <name evidence="15" type="ORF">G4223_15645</name>
</gene>
<name>A0A7C9QVB2_9PROT</name>
<dbReference type="PANTHER" id="PTHR13285">
    <property type="entry name" value="ACYLTRANSFERASE"/>
    <property type="match status" value="1"/>
</dbReference>
<evidence type="ECO:0000313" key="15">
    <source>
        <dbReference type="EMBL" id="NFV81543.1"/>
    </source>
</evidence>
<comment type="subcellular location">
    <subcellularLocation>
        <location evidence="1">Cell membrane</location>
        <topology evidence="1">Multi-pass membrane protein</topology>
    </subcellularLocation>
</comment>
<evidence type="ECO:0000256" key="5">
    <source>
        <dbReference type="ARBA" id="ARBA00022475"/>
    </source>
</evidence>
<organism evidence="15 16">
    <name type="scientific">Magnetospirillum aberrantis SpK</name>
    <dbReference type="NCBI Taxonomy" id="908842"/>
    <lineage>
        <taxon>Bacteria</taxon>
        <taxon>Pseudomonadati</taxon>
        <taxon>Pseudomonadota</taxon>
        <taxon>Alphaproteobacteria</taxon>
        <taxon>Rhodospirillales</taxon>
        <taxon>Rhodospirillaceae</taxon>
        <taxon>Magnetospirillum</taxon>
    </lineage>
</organism>
<dbReference type="PANTHER" id="PTHR13285:SF23">
    <property type="entry name" value="TEICHOIC ACID D-ALANYLTRANSFERASE"/>
    <property type="match status" value="1"/>
</dbReference>
<dbReference type="PIRSF" id="PIRSF016636">
    <property type="entry name" value="AlgI_DltB"/>
    <property type="match status" value="1"/>
</dbReference>
<evidence type="ECO:0000256" key="6">
    <source>
        <dbReference type="ARBA" id="ARBA00022679"/>
    </source>
</evidence>
<dbReference type="EMBL" id="JAAIYP010000042">
    <property type="protein sequence ID" value="NFV81543.1"/>
    <property type="molecule type" value="Genomic_DNA"/>
</dbReference>
<evidence type="ECO:0000256" key="14">
    <source>
        <dbReference type="SAM" id="Phobius"/>
    </source>
</evidence>
<reference evidence="15 16" key="1">
    <citation type="submission" date="2020-02" db="EMBL/GenBank/DDBJ databases">
        <authorList>
            <person name="Dziuba M."/>
            <person name="Kuznetsov B."/>
            <person name="Mardanov A."/>
            <person name="Ravin N."/>
            <person name="Grouzdev D."/>
        </authorList>
    </citation>
    <scope>NUCLEOTIDE SEQUENCE [LARGE SCALE GENOMIC DNA]</scope>
    <source>
        <strain evidence="15 16">SpK</strain>
    </source>
</reference>
<dbReference type="Proteomes" id="UP000480684">
    <property type="component" value="Unassembled WGS sequence"/>
</dbReference>
<feature type="transmembrane region" description="Helical" evidence="14">
    <location>
        <begin position="49"/>
        <end position="65"/>
    </location>
</feature>
<evidence type="ECO:0000256" key="1">
    <source>
        <dbReference type="ARBA" id="ARBA00004651"/>
    </source>
</evidence>
<dbReference type="PIRSF" id="PIRSF500217">
    <property type="entry name" value="AlgI"/>
    <property type="match status" value="1"/>
</dbReference>
<feature type="transmembrane region" description="Helical" evidence="14">
    <location>
        <begin position="6"/>
        <end position="22"/>
    </location>
</feature>
<feature type="transmembrane region" description="Helical" evidence="14">
    <location>
        <begin position="333"/>
        <end position="350"/>
    </location>
</feature>
<dbReference type="Pfam" id="PF03062">
    <property type="entry name" value="MBOAT"/>
    <property type="match status" value="1"/>
</dbReference>
<feature type="transmembrane region" description="Helical" evidence="14">
    <location>
        <begin position="229"/>
        <end position="247"/>
    </location>
</feature>
<feature type="transmembrane region" description="Helical" evidence="14">
    <location>
        <begin position="115"/>
        <end position="138"/>
    </location>
</feature>
<keyword evidence="8" id="KW-0016">Alginate biosynthesis</keyword>
<keyword evidence="5 13" id="KW-1003">Cell membrane</keyword>
<evidence type="ECO:0000256" key="11">
    <source>
        <dbReference type="ARBA" id="ARBA00023315"/>
    </source>
</evidence>
<keyword evidence="10 13" id="KW-0472">Membrane</keyword>
<comment type="similarity">
    <text evidence="3 13">Belongs to the membrane-bound acyltransferase family.</text>
</comment>
<dbReference type="GO" id="GO:0005886">
    <property type="term" value="C:plasma membrane"/>
    <property type="evidence" value="ECO:0007669"/>
    <property type="project" value="UniProtKB-SubCell"/>
</dbReference>
<feature type="transmembrane region" description="Helical" evidence="14">
    <location>
        <begin position="77"/>
        <end position="95"/>
    </location>
</feature>
<dbReference type="InterPro" id="IPR051085">
    <property type="entry name" value="MB_O-acyltransferase"/>
</dbReference>
<dbReference type="GO" id="GO:0016746">
    <property type="term" value="F:acyltransferase activity"/>
    <property type="evidence" value="ECO:0007669"/>
    <property type="project" value="UniProtKB-KW"/>
</dbReference>
<evidence type="ECO:0000256" key="3">
    <source>
        <dbReference type="ARBA" id="ARBA00010323"/>
    </source>
</evidence>
<protein>
    <recommendedName>
        <fullName evidence="4">Probable alginate O-acetylase AlgI</fullName>
    </recommendedName>
    <alternativeName>
        <fullName evidence="12">Alginate biosynthesis protein AlgI</fullName>
    </alternativeName>
</protein>